<evidence type="ECO:0000256" key="1">
    <source>
        <dbReference type="ARBA" id="ARBA00004613"/>
    </source>
</evidence>
<name>A0A0E9X969_ANGAN</name>
<dbReference type="GO" id="GO:0031012">
    <property type="term" value="C:extracellular matrix"/>
    <property type="evidence" value="ECO:0007669"/>
    <property type="project" value="TreeGrafter"/>
</dbReference>
<organism evidence="9">
    <name type="scientific">Anguilla anguilla</name>
    <name type="common">European freshwater eel</name>
    <name type="synonym">Muraena anguilla</name>
    <dbReference type="NCBI Taxonomy" id="7936"/>
    <lineage>
        <taxon>Eukaryota</taxon>
        <taxon>Metazoa</taxon>
        <taxon>Chordata</taxon>
        <taxon>Craniata</taxon>
        <taxon>Vertebrata</taxon>
        <taxon>Euteleostomi</taxon>
        <taxon>Actinopterygii</taxon>
        <taxon>Neopterygii</taxon>
        <taxon>Teleostei</taxon>
        <taxon>Anguilliformes</taxon>
        <taxon>Anguillidae</taxon>
        <taxon>Anguilla</taxon>
    </lineage>
</organism>
<comment type="subcellular location">
    <subcellularLocation>
        <location evidence="1">Secreted</location>
    </subcellularLocation>
</comment>
<dbReference type="InterPro" id="IPR046350">
    <property type="entry name" value="Cystatin_sf"/>
</dbReference>
<dbReference type="GO" id="GO:0072562">
    <property type="term" value="C:blood microparticle"/>
    <property type="evidence" value="ECO:0007669"/>
    <property type="project" value="TreeGrafter"/>
</dbReference>
<evidence type="ECO:0000256" key="5">
    <source>
        <dbReference type="ARBA" id="ARBA00023157"/>
    </source>
</evidence>
<evidence type="ECO:0000256" key="7">
    <source>
        <dbReference type="SAM" id="SignalP"/>
    </source>
</evidence>
<dbReference type="EMBL" id="GBXM01009576">
    <property type="protein sequence ID" value="JAH99001.1"/>
    <property type="molecule type" value="Transcribed_RNA"/>
</dbReference>
<dbReference type="Gene3D" id="3.10.450.10">
    <property type="match status" value="2"/>
</dbReference>
<dbReference type="SUPFAM" id="SSF54403">
    <property type="entry name" value="Cystatin/monellin"/>
    <property type="match status" value="2"/>
</dbReference>
<dbReference type="AlphaFoldDB" id="A0A0E9X969"/>
<dbReference type="PANTHER" id="PTHR13814:SF6">
    <property type="entry name" value="ALPHA-2-HS-GLYCOPROTEIN"/>
    <property type="match status" value="1"/>
</dbReference>
<dbReference type="Pfam" id="PF00031">
    <property type="entry name" value="Cystatin"/>
    <property type="match status" value="1"/>
</dbReference>
<sequence length="347" mass="37001">MRPVGTVVILGLLAGAWAQGLQSIFKPNCDSPEAEEAALVAQEYINAQFSHGYKFALNQIEEIKIITKADGGETYIVELELLQTKCHVLDPTPVANCTVRPLQETKVEADCDVALSKAGGVLSVVAYKCKSKPDSAEDVCLGCPQLVALTHTDALQVVDASLGIFNSKLNNDTAQFAMLEVGRLSSQVVTGGPQYFVEYAIVETNCTVDDHDACVPLLQPPARKGFCVAKGVLSAITVDCTLFPAVQSPVDPTANLTGSVAPPVVPKLHTIHGLKHHHKLSIVSDPATAGLLSESNESEEVPVVKRQAPMDTLLELPEVPAAPEIPAVAEMPVVPHLQICPGRIRHF</sequence>
<dbReference type="InterPro" id="IPR050735">
    <property type="entry name" value="Kininogen_Fetuin_HRG"/>
</dbReference>
<keyword evidence="3 7" id="KW-0732">Signal</keyword>
<keyword evidence="5" id="KW-1015">Disulfide bond</keyword>
<keyword evidence="2" id="KW-0964">Secreted</keyword>
<dbReference type="CDD" id="cd00042">
    <property type="entry name" value="CY"/>
    <property type="match status" value="2"/>
</dbReference>
<keyword evidence="6" id="KW-0325">Glycoprotein</keyword>
<dbReference type="PROSITE" id="PS51529">
    <property type="entry name" value="CYSTATIN_FETUIN_A"/>
    <property type="match status" value="1"/>
</dbReference>
<protein>
    <recommendedName>
        <fullName evidence="8">Cystatin fetuin-A-type domain-containing protein</fullName>
    </recommendedName>
</protein>
<feature type="chain" id="PRO_5002435013" description="Cystatin fetuin-A-type domain-containing protein" evidence="7">
    <location>
        <begin position="19"/>
        <end position="347"/>
    </location>
</feature>
<feature type="signal peptide" evidence="7">
    <location>
        <begin position="1"/>
        <end position="18"/>
    </location>
</feature>
<dbReference type="GO" id="GO:0004869">
    <property type="term" value="F:cysteine-type endopeptidase inhibitor activity"/>
    <property type="evidence" value="ECO:0007669"/>
    <property type="project" value="InterPro"/>
</dbReference>
<dbReference type="FunFam" id="3.10.450.10:FF:000009">
    <property type="entry name" value="Alpha-2-HS-glycoprotein 2"/>
    <property type="match status" value="1"/>
</dbReference>
<evidence type="ECO:0000313" key="9">
    <source>
        <dbReference type="EMBL" id="JAH99001.1"/>
    </source>
</evidence>
<evidence type="ECO:0000256" key="4">
    <source>
        <dbReference type="ARBA" id="ARBA00022737"/>
    </source>
</evidence>
<dbReference type="InterPro" id="IPR025760">
    <property type="entry name" value="Cystatin_Fetuin_A"/>
</dbReference>
<proteinExistence type="predicted"/>
<evidence type="ECO:0000256" key="6">
    <source>
        <dbReference type="ARBA" id="ARBA00023180"/>
    </source>
</evidence>
<reference evidence="9" key="2">
    <citation type="journal article" date="2015" name="Fish Shellfish Immunol.">
        <title>Early steps in the European eel (Anguilla anguilla)-Vibrio vulnificus interaction in the gills: Role of the RtxA13 toxin.</title>
        <authorList>
            <person name="Callol A."/>
            <person name="Pajuelo D."/>
            <person name="Ebbesson L."/>
            <person name="Teles M."/>
            <person name="MacKenzie S."/>
            <person name="Amaro C."/>
        </authorList>
    </citation>
    <scope>NUCLEOTIDE SEQUENCE</scope>
</reference>
<feature type="domain" description="Cystatin fetuin-A-type" evidence="8">
    <location>
        <begin position="24"/>
        <end position="132"/>
    </location>
</feature>
<keyword evidence="4" id="KW-0677">Repeat</keyword>
<dbReference type="SMART" id="SM00043">
    <property type="entry name" value="CY"/>
    <property type="match status" value="2"/>
</dbReference>
<dbReference type="InterPro" id="IPR000010">
    <property type="entry name" value="Cystatin_dom"/>
</dbReference>
<reference evidence="9" key="1">
    <citation type="submission" date="2014-11" db="EMBL/GenBank/DDBJ databases">
        <authorList>
            <person name="Amaro Gonzalez C."/>
        </authorList>
    </citation>
    <scope>NUCLEOTIDE SEQUENCE</scope>
</reference>
<dbReference type="PANTHER" id="PTHR13814">
    <property type="entry name" value="FETUIN"/>
    <property type="match status" value="1"/>
</dbReference>
<evidence type="ECO:0000259" key="8">
    <source>
        <dbReference type="PROSITE" id="PS51529"/>
    </source>
</evidence>
<accession>A0A0E9X969</accession>
<evidence type="ECO:0000256" key="3">
    <source>
        <dbReference type="ARBA" id="ARBA00022729"/>
    </source>
</evidence>
<evidence type="ECO:0000256" key="2">
    <source>
        <dbReference type="ARBA" id="ARBA00022525"/>
    </source>
</evidence>